<proteinExistence type="predicted"/>
<dbReference type="Proteomes" id="UP000184604">
    <property type="component" value="Chromosome"/>
</dbReference>
<dbReference type="GO" id="GO:0005886">
    <property type="term" value="C:plasma membrane"/>
    <property type="evidence" value="ECO:0007669"/>
    <property type="project" value="UniProtKB-SubCell"/>
</dbReference>
<evidence type="ECO:0000256" key="6">
    <source>
        <dbReference type="SAM" id="Phobius"/>
    </source>
</evidence>
<evidence type="ECO:0000256" key="5">
    <source>
        <dbReference type="ARBA" id="ARBA00023136"/>
    </source>
</evidence>
<keyword evidence="4 6" id="KW-1133">Transmembrane helix</keyword>
<feature type="transmembrane region" description="Helical" evidence="6">
    <location>
        <begin position="344"/>
        <end position="364"/>
    </location>
</feature>
<dbReference type="InterPro" id="IPR013525">
    <property type="entry name" value="ABC2_TM"/>
</dbReference>
<evidence type="ECO:0000259" key="7">
    <source>
        <dbReference type="Pfam" id="PF12698"/>
    </source>
</evidence>
<evidence type="ECO:0000313" key="8">
    <source>
        <dbReference type="EMBL" id="APM39470.1"/>
    </source>
</evidence>
<dbReference type="OrthoDB" id="9788252at2"/>
<keyword evidence="2" id="KW-1003">Cell membrane</keyword>
<sequence>MKGKILNFIKTSLKLKQVFIFIFFIFVIPIASSFILGNEMHEGEIKNIPTIIVDHDNSSYSQMLVKEIKYNEIFNVNNYGENDYDVKTSIENGKASVGVIIPQSFSKDLTEGNAPKVLVLYDGSQMSITSAAKSRMDEILLSIKTAYIQETMQGKLGIMPEISRNYIMPMYFNYRILNNPARNYSNFLNIGMLISIAQVCIVMLGAVIPKKEKYYLPIWIKSILAGLAGSASILLTLWIQVKYFGVPFRGMPKEVIMLTTLFSIAIASYGVLVRLIITQELFSIQISAVTVLPTSVLGGYTFPLLAMPKFFQDLSNILPFVHYADPMRRLFLVGIEMTYITPEIIWFMKFTLYMWLFSLAAFYIKKTIRKVIANTKDNENNTQNTGEVIKV</sequence>
<feature type="transmembrane region" description="Helical" evidence="6">
    <location>
        <begin position="218"/>
        <end position="239"/>
    </location>
</feature>
<keyword evidence="3 6" id="KW-0812">Transmembrane</keyword>
<evidence type="ECO:0000256" key="4">
    <source>
        <dbReference type="ARBA" id="ARBA00022989"/>
    </source>
</evidence>
<dbReference type="PANTHER" id="PTHR30294:SF29">
    <property type="entry name" value="MULTIDRUG ABC TRANSPORTER PERMEASE YBHS-RELATED"/>
    <property type="match status" value="1"/>
</dbReference>
<protein>
    <recommendedName>
        <fullName evidence="7">ABC-2 type transporter transmembrane domain-containing protein</fullName>
    </recommendedName>
</protein>
<dbReference type="EMBL" id="CP018335">
    <property type="protein sequence ID" value="APM39470.1"/>
    <property type="molecule type" value="Genomic_DNA"/>
</dbReference>
<accession>A0A1L5F9H2</accession>
<feature type="transmembrane region" description="Helical" evidence="6">
    <location>
        <begin position="18"/>
        <end position="37"/>
    </location>
</feature>
<reference evidence="8 9" key="1">
    <citation type="submission" date="2016-12" db="EMBL/GenBank/DDBJ databases">
        <title>Complete genome sequence of Clostridium kluyveri JZZ isolated from the pit mud of a Chinese flavor liquor-making factory.</title>
        <authorList>
            <person name="Wang Y."/>
        </authorList>
    </citation>
    <scope>NUCLEOTIDE SEQUENCE [LARGE SCALE GENOMIC DNA]</scope>
    <source>
        <strain evidence="8 9">JZZ</strain>
    </source>
</reference>
<keyword evidence="5 6" id="KW-0472">Membrane</keyword>
<evidence type="ECO:0000256" key="3">
    <source>
        <dbReference type="ARBA" id="ARBA00022692"/>
    </source>
</evidence>
<evidence type="ECO:0000256" key="2">
    <source>
        <dbReference type="ARBA" id="ARBA00022475"/>
    </source>
</evidence>
<feature type="domain" description="ABC-2 type transporter transmembrane" evidence="7">
    <location>
        <begin position="20"/>
        <end position="358"/>
    </location>
</feature>
<comment type="subcellular location">
    <subcellularLocation>
        <location evidence="1">Cell membrane</location>
        <topology evidence="1">Multi-pass membrane protein</topology>
    </subcellularLocation>
</comment>
<feature type="transmembrane region" description="Helical" evidence="6">
    <location>
        <begin position="255"/>
        <end position="277"/>
    </location>
</feature>
<organism evidence="8 9">
    <name type="scientific">Clostridium kluyveri</name>
    <dbReference type="NCBI Taxonomy" id="1534"/>
    <lineage>
        <taxon>Bacteria</taxon>
        <taxon>Bacillati</taxon>
        <taxon>Bacillota</taxon>
        <taxon>Clostridia</taxon>
        <taxon>Eubacteriales</taxon>
        <taxon>Clostridiaceae</taxon>
        <taxon>Clostridium</taxon>
    </lineage>
</organism>
<dbReference type="PANTHER" id="PTHR30294">
    <property type="entry name" value="MEMBRANE COMPONENT OF ABC TRANSPORTER YHHJ-RELATED"/>
    <property type="match status" value="1"/>
</dbReference>
<feature type="transmembrane region" description="Helical" evidence="6">
    <location>
        <begin position="284"/>
        <end position="306"/>
    </location>
</feature>
<gene>
    <name evidence="8" type="ORF">BS101_12315</name>
</gene>
<dbReference type="InterPro" id="IPR051449">
    <property type="entry name" value="ABC-2_transporter_component"/>
</dbReference>
<name>A0A1L5F9H2_CLOKL</name>
<dbReference type="Gene3D" id="3.40.1710.10">
    <property type="entry name" value="abc type-2 transporter like domain"/>
    <property type="match status" value="1"/>
</dbReference>
<dbReference type="RefSeq" id="WP_073539094.1">
    <property type="nucleotide sequence ID" value="NZ_CP018335.1"/>
</dbReference>
<feature type="transmembrane region" description="Helical" evidence="6">
    <location>
        <begin position="187"/>
        <end position="206"/>
    </location>
</feature>
<evidence type="ECO:0000256" key="1">
    <source>
        <dbReference type="ARBA" id="ARBA00004651"/>
    </source>
</evidence>
<dbReference type="AlphaFoldDB" id="A0A1L5F9H2"/>
<dbReference type="GO" id="GO:0140359">
    <property type="term" value="F:ABC-type transporter activity"/>
    <property type="evidence" value="ECO:0007669"/>
    <property type="project" value="InterPro"/>
</dbReference>
<evidence type="ECO:0000313" key="9">
    <source>
        <dbReference type="Proteomes" id="UP000184604"/>
    </source>
</evidence>
<dbReference type="Pfam" id="PF12698">
    <property type="entry name" value="ABC2_membrane_3"/>
    <property type="match status" value="1"/>
</dbReference>